<name>A0A1D8UW11_9PROT</name>
<dbReference type="InterPro" id="IPR051267">
    <property type="entry name" value="STEAP_metalloreductase"/>
</dbReference>
<dbReference type="InterPro" id="IPR028939">
    <property type="entry name" value="P5C_Rdtase_cat_N"/>
</dbReference>
<dbReference type="InterPro" id="IPR036291">
    <property type="entry name" value="NAD(P)-bd_dom_sf"/>
</dbReference>
<keyword evidence="3" id="KW-1185">Reference proteome</keyword>
<dbReference type="AlphaFoldDB" id="A0A1D8UW11"/>
<dbReference type="Gene3D" id="3.40.50.720">
    <property type="entry name" value="NAD(P)-binding Rossmann-like Domain"/>
    <property type="match status" value="1"/>
</dbReference>
<dbReference type="SUPFAM" id="SSF51735">
    <property type="entry name" value="NAD(P)-binding Rossmann-fold domains"/>
    <property type="match status" value="1"/>
</dbReference>
<protein>
    <submittedName>
        <fullName evidence="2">Oxidoreductase</fullName>
    </submittedName>
</protein>
<evidence type="ECO:0000313" key="3">
    <source>
        <dbReference type="Proteomes" id="UP000179145"/>
    </source>
</evidence>
<keyword evidence="1" id="KW-0560">Oxidoreductase</keyword>
<reference evidence="2 3" key="1">
    <citation type="journal article" date="2016" name="Microb. Cell Fact.">
        <title>Dissection of exopolysaccharide biosynthesis in Kozakia baliensis.</title>
        <authorList>
            <person name="Brandt J.U."/>
            <person name="Jakob F."/>
            <person name="Behr J."/>
            <person name="Geissler A.J."/>
            <person name="Vogel R.F."/>
        </authorList>
    </citation>
    <scope>NUCLEOTIDE SEQUENCE [LARGE SCALE GENOMIC DNA]</scope>
    <source>
        <strain evidence="2 3">DSM 14400</strain>
    </source>
</reference>
<dbReference type="Proteomes" id="UP000179145">
    <property type="component" value="Chromosome"/>
</dbReference>
<dbReference type="PANTHER" id="PTHR14239">
    <property type="entry name" value="DUDULIN-RELATED"/>
    <property type="match status" value="1"/>
</dbReference>
<dbReference type="RefSeq" id="WP_070403233.1">
    <property type="nucleotide sequence ID" value="NZ_BJVW01000001.1"/>
</dbReference>
<gene>
    <name evidence="2" type="ORF">A0U89_11570</name>
</gene>
<dbReference type="EMBL" id="CP014674">
    <property type="protein sequence ID" value="AOX17677.1"/>
    <property type="molecule type" value="Genomic_DNA"/>
</dbReference>
<organism evidence="2 3">
    <name type="scientific">Kozakia baliensis</name>
    <dbReference type="NCBI Taxonomy" id="153496"/>
    <lineage>
        <taxon>Bacteria</taxon>
        <taxon>Pseudomonadati</taxon>
        <taxon>Pseudomonadota</taxon>
        <taxon>Alphaproteobacteria</taxon>
        <taxon>Acetobacterales</taxon>
        <taxon>Acetobacteraceae</taxon>
        <taxon>Kozakia</taxon>
    </lineage>
</organism>
<dbReference type="KEGG" id="kba:A0U89_11570"/>
<sequence length="236" mass="24584">MIARRTMLAGLTALPFSARISGAQAASPLKIGTIGAGQVGGTLGALWVKAGCRVMFSARDLAQARKVAQSLGPLASAGTPQEAAAFGDVVLLAVPYRAVPELGRELNAALAGKILLDATNPYSYRDGAIADEADRDGAGPTTQRYFPNARVVRGFNSIAMSTLRREAHRAPPPLGVPVATNHQDALPPVIELVRAAGFDPVVIGNLSSATRFQPGHAGFLMERNATELKAALAHDD</sequence>
<dbReference type="Pfam" id="PF03807">
    <property type="entry name" value="F420_oxidored"/>
    <property type="match status" value="1"/>
</dbReference>
<dbReference type="PANTHER" id="PTHR14239:SF10">
    <property type="entry name" value="REDUCTASE"/>
    <property type="match status" value="1"/>
</dbReference>
<accession>A0A1D8UW11</accession>
<proteinExistence type="predicted"/>
<dbReference type="STRING" id="153496.A0U89_11570"/>
<evidence type="ECO:0000256" key="1">
    <source>
        <dbReference type="ARBA" id="ARBA00023002"/>
    </source>
</evidence>
<dbReference type="eggNOG" id="COG2085">
    <property type="taxonomic scope" value="Bacteria"/>
</dbReference>
<evidence type="ECO:0000313" key="2">
    <source>
        <dbReference type="EMBL" id="AOX17677.1"/>
    </source>
</evidence>
<dbReference type="GO" id="GO:0016491">
    <property type="term" value="F:oxidoreductase activity"/>
    <property type="evidence" value="ECO:0007669"/>
    <property type="project" value="UniProtKB-KW"/>
</dbReference>